<dbReference type="PANTHER" id="PTHR42964">
    <property type="entry name" value="ENOYL-COA HYDRATASE"/>
    <property type="match status" value="1"/>
</dbReference>
<keyword evidence="3" id="KW-1185">Reference proteome</keyword>
<dbReference type="InterPro" id="IPR001753">
    <property type="entry name" value="Enoyl-CoA_hydra/iso"/>
</dbReference>
<dbReference type="SUPFAM" id="SSF52096">
    <property type="entry name" value="ClpP/crotonase"/>
    <property type="match status" value="1"/>
</dbReference>
<dbReference type="InterPro" id="IPR029045">
    <property type="entry name" value="ClpP/crotonase-like_dom_sf"/>
</dbReference>
<comment type="similarity">
    <text evidence="1">Belongs to the enoyl-CoA hydratase/isomerase family.</text>
</comment>
<organism evidence="2 3">
    <name type="scientific">Bradyrhizobium forestalis</name>
    <dbReference type="NCBI Taxonomy" id="1419263"/>
    <lineage>
        <taxon>Bacteria</taxon>
        <taxon>Pseudomonadati</taxon>
        <taxon>Pseudomonadota</taxon>
        <taxon>Alphaproteobacteria</taxon>
        <taxon>Hyphomicrobiales</taxon>
        <taxon>Nitrobacteraceae</taxon>
        <taxon>Bradyrhizobium</taxon>
    </lineage>
</organism>
<evidence type="ECO:0000256" key="1">
    <source>
        <dbReference type="ARBA" id="ARBA00005254"/>
    </source>
</evidence>
<proteinExistence type="inferred from homology"/>
<dbReference type="Gene3D" id="3.90.226.10">
    <property type="entry name" value="2-enoyl-CoA Hydratase, Chain A, domain 1"/>
    <property type="match status" value="1"/>
</dbReference>
<evidence type="ECO:0000313" key="3">
    <source>
        <dbReference type="Proteomes" id="UP000231194"/>
    </source>
</evidence>
<reference evidence="2 3" key="1">
    <citation type="submission" date="2017-11" db="EMBL/GenBank/DDBJ databases">
        <title>Bradyrhizobium forestalis sp. nov., an efficient nitrogen-fixing bacterium isolated from nodules of forest legume species in the Amazon.</title>
        <authorList>
            <person name="Costa E.M."/>
            <person name="Guimaraes A."/>
            <person name="Carvalho T.S."/>
            <person name="Rodrigues T.L."/>
            <person name="Ribeiro P.R.A."/>
            <person name="Lebbe L."/>
            <person name="Willems A."/>
            <person name="Moreira F.M.S."/>
        </authorList>
    </citation>
    <scope>NUCLEOTIDE SEQUENCE [LARGE SCALE GENOMIC DNA]</scope>
    <source>
        <strain evidence="2 3">INPA54B</strain>
    </source>
</reference>
<dbReference type="GO" id="GO:0003824">
    <property type="term" value="F:catalytic activity"/>
    <property type="evidence" value="ECO:0007669"/>
    <property type="project" value="UniProtKB-ARBA"/>
</dbReference>
<dbReference type="OrthoDB" id="9781757at2"/>
<dbReference type="CDD" id="cd06558">
    <property type="entry name" value="crotonase-like"/>
    <property type="match status" value="1"/>
</dbReference>
<evidence type="ECO:0000313" key="2">
    <source>
        <dbReference type="EMBL" id="PJG57257.1"/>
    </source>
</evidence>
<dbReference type="InterPro" id="IPR051683">
    <property type="entry name" value="Enoyl-CoA_Hydratase/Isomerase"/>
</dbReference>
<name>A0A2M8RHH1_9BRAD</name>
<dbReference type="AlphaFoldDB" id="A0A2M8RHH1"/>
<dbReference type="PANTHER" id="PTHR42964:SF1">
    <property type="entry name" value="POLYKETIDE BIOSYNTHESIS ENOYL-COA HYDRATASE PKSH-RELATED"/>
    <property type="match status" value="1"/>
</dbReference>
<dbReference type="EMBL" id="PGVG01000001">
    <property type="protein sequence ID" value="PJG57257.1"/>
    <property type="molecule type" value="Genomic_DNA"/>
</dbReference>
<dbReference type="Proteomes" id="UP000231194">
    <property type="component" value="Unassembled WGS sequence"/>
</dbReference>
<protein>
    <submittedName>
        <fullName evidence="2">Enoyl-CoA hydratase</fullName>
    </submittedName>
</protein>
<accession>A0A2M8RHH1</accession>
<sequence length="309" mass="32893">MSVPWRKRPHLSLSFRPAQERRPGIVTPALLRFSSNLDLLPEIFQMTAPVSKPDDPALLRIEGPIATITLNRPAAFNAINLAIAQRLEQLAAYIEGADAIRVVVLEGEGRAFCAGGDLQTIGAAAEAGTVTPVVGELLKHYHAFIEIVRRMPKISLSSVHGSAAGAGMGLAFVTDLCIAAEDAKFTPAYAKIGVSPDGGSTVGIVGTVGSRRALQIFLAEDNFTAQQAYEWGLVAKTVPATELKAATRQLAERLAQNPPAAIAGTKQLVYQAATTAVKQQLDAEEHKIIMAMNTEAFRAAVKKFTSKGK</sequence>
<gene>
    <name evidence="2" type="ORF">CVM73_00240</name>
</gene>
<dbReference type="Pfam" id="PF00378">
    <property type="entry name" value="ECH_1"/>
    <property type="match status" value="1"/>
</dbReference>
<comment type="caution">
    <text evidence="2">The sequence shown here is derived from an EMBL/GenBank/DDBJ whole genome shotgun (WGS) entry which is preliminary data.</text>
</comment>